<keyword evidence="1" id="KW-1133">Transmembrane helix</keyword>
<dbReference type="InterPro" id="IPR018666">
    <property type="entry name" value="DUF2125"/>
</dbReference>
<name>A0A2W5PN70_9BACT</name>
<evidence type="ECO:0000313" key="3">
    <source>
        <dbReference type="Proteomes" id="UP000249417"/>
    </source>
</evidence>
<reference evidence="2 3" key="1">
    <citation type="submission" date="2017-08" db="EMBL/GenBank/DDBJ databases">
        <title>Infants hospitalized years apart are colonized by the same room-sourced microbial strains.</title>
        <authorList>
            <person name="Brooks B."/>
            <person name="Olm M.R."/>
            <person name="Firek B.A."/>
            <person name="Baker R."/>
            <person name="Thomas B.C."/>
            <person name="Morowitz M.J."/>
            <person name="Banfield J.F."/>
        </authorList>
    </citation>
    <scope>NUCLEOTIDE SEQUENCE [LARGE SCALE GENOMIC DNA]</scope>
    <source>
        <strain evidence="2">S2_005_002_R2_29</strain>
    </source>
</reference>
<comment type="caution">
    <text evidence="2">The sequence shown here is derived from an EMBL/GenBank/DDBJ whole genome shotgun (WGS) entry which is preliminary data.</text>
</comment>
<keyword evidence="1" id="KW-0812">Transmembrane</keyword>
<dbReference type="AlphaFoldDB" id="A0A2W5PN70"/>
<organism evidence="2 3">
    <name type="scientific">Micavibrio aeruginosavorus</name>
    <dbReference type="NCBI Taxonomy" id="349221"/>
    <lineage>
        <taxon>Bacteria</taxon>
        <taxon>Pseudomonadati</taxon>
        <taxon>Bdellovibrionota</taxon>
        <taxon>Bdellovibrionia</taxon>
        <taxon>Bdellovibrionales</taxon>
        <taxon>Pseudobdellovibrionaceae</taxon>
        <taxon>Micavibrio</taxon>
    </lineage>
</organism>
<keyword evidence="1" id="KW-0472">Membrane</keyword>
<evidence type="ECO:0008006" key="4">
    <source>
        <dbReference type="Google" id="ProtNLM"/>
    </source>
</evidence>
<gene>
    <name evidence="2" type="ORF">DI551_05775</name>
</gene>
<protein>
    <recommendedName>
        <fullName evidence="4">DUF2125 domain-containing protein</fullName>
    </recommendedName>
</protein>
<evidence type="ECO:0000313" key="2">
    <source>
        <dbReference type="EMBL" id="PZQ46117.1"/>
    </source>
</evidence>
<dbReference type="Pfam" id="PF09898">
    <property type="entry name" value="DUF2125"/>
    <property type="match status" value="1"/>
</dbReference>
<dbReference type="Proteomes" id="UP000249417">
    <property type="component" value="Unassembled WGS sequence"/>
</dbReference>
<accession>A0A2W5PN70</accession>
<proteinExistence type="predicted"/>
<evidence type="ECO:0000256" key="1">
    <source>
        <dbReference type="SAM" id="Phobius"/>
    </source>
</evidence>
<dbReference type="EMBL" id="QFQB01000032">
    <property type="protein sequence ID" value="PZQ46117.1"/>
    <property type="molecule type" value="Genomic_DNA"/>
</dbReference>
<feature type="transmembrane region" description="Helical" evidence="1">
    <location>
        <begin position="7"/>
        <end position="26"/>
    </location>
</feature>
<sequence length="264" mass="29395">MSKRLKISLLAGALVLIGLYLALWLYSAQWLRREIDTLYANAQEEGVEFLGPKPTLGNFPFKPRMIYSGGIKTGNLEVLFPQVTLTGYPLPFMTLEIDFPLGIMLGGFVDPKVWTVDQLNARVGIPYRLPRSFTQEDLADWRDHGGSIDVRSYTIRKRDLNSKGQGYLALDEALQPIFSFESEVTGYDAFISAQIEEGIIERLPGAIAMTILNGLSTTDEKTGQKKVILTASVKNRLLSVGPLQALELPPIVWDTRNSPVPRPQ</sequence>